<dbReference type="Proteomes" id="UP001186974">
    <property type="component" value="Unassembled WGS sequence"/>
</dbReference>
<proteinExistence type="predicted"/>
<keyword evidence="2" id="KW-1185">Reference proteome</keyword>
<dbReference type="EMBL" id="JAWDJW010000004">
    <property type="protein sequence ID" value="KAK3082194.1"/>
    <property type="molecule type" value="Genomic_DNA"/>
</dbReference>
<name>A0ACC3DZA7_9PEZI</name>
<sequence>GCTLSMSVFIAMNGSKHKTLATQWTAIAFVIIFIFLIGFGWMGCPWLYGPEIAPLQYRHLGGSVGAIGEWSMTFVTVFGGGIAIQRVGYEIWIWQLASCVGACVFVWFWCPETAGRSLEEIDSVFIEEAKQWPGVYLRKRAMKNLEEVGTNSDDNQMKSSGTSHMEKI</sequence>
<feature type="non-terminal residue" evidence="1">
    <location>
        <position position="1"/>
    </location>
</feature>
<evidence type="ECO:0000313" key="1">
    <source>
        <dbReference type="EMBL" id="KAK3082194.1"/>
    </source>
</evidence>
<gene>
    <name evidence="1" type="ORF">LTS18_013078</name>
</gene>
<evidence type="ECO:0000313" key="2">
    <source>
        <dbReference type="Proteomes" id="UP001186974"/>
    </source>
</evidence>
<organism evidence="1 2">
    <name type="scientific">Coniosporium uncinatum</name>
    <dbReference type="NCBI Taxonomy" id="93489"/>
    <lineage>
        <taxon>Eukaryota</taxon>
        <taxon>Fungi</taxon>
        <taxon>Dikarya</taxon>
        <taxon>Ascomycota</taxon>
        <taxon>Pezizomycotina</taxon>
        <taxon>Dothideomycetes</taxon>
        <taxon>Dothideomycetes incertae sedis</taxon>
        <taxon>Coniosporium</taxon>
    </lineage>
</organism>
<protein>
    <submittedName>
        <fullName evidence="1">Uncharacterized protein</fullName>
    </submittedName>
</protein>
<accession>A0ACC3DZA7</accession>
<comment type="caution">
    <text evidence="1">The sequence shown here is derived from an EMBL/GenBank/DDBJ whole genome shotgun (WGS) entry which is preliminary data.</text>
</comment>
<reference evidence="1" key="1">
    <citation type="submission" date="2024-09" db="EMBL/GenBank/DDBJ databases">
        <title>Black Yeasts Isolated from many extreme environments.</title>
        <authorList>
            <person name="Coleine C."/>
            <person name="Stajich J.E."/>
            <person name="Selbmann L."/>
        </authorList>
    </citation>
    <scope>NUCLEOTIDE SEQUENCE</scope>
    <source>
        <strain evidence="1">CCFEE 5737</strain>
    </source>
</reference>